<feature type="region of interest" description="Disordered" evidence="2">
    <location>
        <begin position="702"/>
        <end position="721"/>
    </location>
</feature>
<keyword evidence="1" id="KW-0863">Zinc-finger</keyword>
<feature type="domain" description="CCHC-type" evidence="4">
    <location>
        <begin position="1649"/>
        <end position="1664"/>
    </location>
</feature>
<dbReference type="Pfam" id="PF14223">
    <property type="entry name" value="Retrotran_gag_2"/>
    <property type="match status" value="1"/>
</dbReference>
<keyword evidence="1" id="KW-0479">Metal-binding</keyword>
<gene>
    <name evidence="5" type="ORF">QYE76_069891</name>
</gene>
<dbReference type="SMART" id="SM00343">
    <property type="entry name" value="ZnF_C2HC"/>
    <property type="match status" value="1"/>
</dbReference>
<dbReference type="Gene3D" id="2.40.70.10">
    <property type="entry name" value="Acid Proteases"/>
    <property type="match status" value="1"/>
</dbReference>
<comment type="caution">
    <text evidence="5">The sequence shown here is derived from an EMBL/GenBank/DDBJ whole genome shotgun (WGS) entry which is preliminary data.</text>
</comment>
<dbReference type="Proteomes" id="UP001231189">
    <property type="component" value="Unassembled WGS sequence"/>
</dbReference>
<dbReference type="GO" id="GO:0003676">
    <property type="term" value="F:nucleic acid binding"/>
    <property type="evidence" value="ECO:0007669"/>
    <property type="project" value="InterPro"/>
</dbReference>
<proteinExistence type="predicted"/>
<dbReference type="PROSITE" id="PS50158">
    <property type="entry name" value="ZF_CCHC"/>
    <property type="match status" value="1"/>
</dbReference>
<organism evidence="5 6">
    <name type="scientific">Lolium multiflorum</name>
    <name type="common">Italian ryegrass</name>
    <name type="synonym">Lolium perenne subsp. multiflorum</name>
    <dbReference type="NCBI Taxonomy" id="4521"/>
    <lineage>
        <taxon>Eukaryota</taxon>
        <taxon>Viridiplantae</taxon>
        <taxon>Streptophyta</taxon>
        <taxon>Embryophyta</taxon>
        <taxon>Tracheophyta</taxon>
        <taxon>Spermatophyta</taxon>
        <taxon>Magnoliopsida</taxon>
        <taxon>Liliopsida</taxon>
        <taxon>Poales</taxon>
        <taxon>Poaceae</taxon>
        <taxon>BOP clade</taxon>
        <taxon>Pooideae</taxon>
        <taxon>Poodae</taxon>
        <taxon>Poeae</taxon>
        <taxon>Poeae Chloroplast Group 2 (Poeae type)</taxon>
        <taxon>Loliodinae</taxon>
        <taxon>Loliinae</taxon>
        <taxon>Lolium</taxon>
    </lineage>
</organism>
<dbReference type="Pfam" id="PF00098">
    <property type="entry name" value="zf-CCHC"/>
    <property type="match status" value="1"/>
</dbReference>
<feature type="region of interest" description="Disordered" evidence="2">
    <location>
        <begin position="885"/>
        <end position="981"/>
    </location>
</feature>
<dbReference type="SUPFAM" id="SSF54001">
    <property type="entry name" value="Cysteine proteinases"/>
    <property type="match status" value="1"/>
</dbReference>
<dbReference type="PANTHER" id="PTHR33018">
    <property type="entry name" value="OS10G0338966 PROTEIN-RELATED"/>
    <property type="match status" value="1"/>
</dbReference>
<feature type="compositionally biased region" description="Acidic residues" evidence="2">
    <location>
        <begin position="338"/>
        <end position="350"/>
    </location>
</feature>
<dbReference type="Gene3D" id="4.10.60.10">
    <property type="entry name" value="Zinc finger, CCHC-type"/>
    <property type="match status" value="1"/>
</dbReference>
<feature type="compositionally biased region" description="Basic and acidic residues" evidence="2">
    <location>
        <begin position="1824"/>
        <end position="1840"/>
    </location>
</feature>
<evidence type="ECO:0000313" key="6">
    <source>
        <dbReference type="Proteomes" id="UP001231189"/>
    </source>
</evidence>
<keyword evidence="3" id="KW-0812">Transmembrane</keyword>
<dbReference type="InterPro" id="IPR004312">
    <property type="entry name" value="ATHILA_Orf1_C"/>
</dbReference>
<dbReference type="GO" id="GO:0008270">
    <property type="term" value="F:zinc ion binding"/>
    <property type="evidence" value="ECO:0007669"/>
    <property type="project" value="UniProtKB-KW"/>
</dbReference>
<feature type="compositionally biased region" description="Basic and acidic residues" evidence="2">
    <location>
        <begin position="1669"/>
        <end position="1680"/>
    </location>
</feature>
<dbReference type="InterPro" id="IPR036875">
    <property type="entry name" value="Znf_CCHC_sf"/>
</dbReference>
<feature type="compositionally biased region" description="Polar residues" evidence="2">
    <location>
        <begin position="1854"/>
        <end position="1870"/>
    </location>
</feature>
<feature type="region of interest" description="Disordered" evidence="2">
    <location>
        <begin position="195"/>
        <end position="228"/>
    </location>
</feature>
<dbReference type="EMBL" id="JAUUTY010000004">
    <property type="protein sequence ID" value="KAK1652086.1"/>
    <property type="molecule type" value="Genomic_DNA"/>
</dbReference>
<sequence length="2364" mass="264580">MSGGGGDVWLRPHSSLYIAHAGHGTCKPRLHTSHAGVGGARHVEAVATRRTTASTGKRHVWHGGGTRGTGKGHVWHGGGGQYTAGRYTVAVAVAVHGGGGGYSGGGGGGGGGGHQHFVSAEINPARRSIDAAAEPPAPSPPPRAIAVALPRATATAPAPAVAVHRSVAVHRALASPARRPPPSPAAVAHRLDLSARPLASPAASSSTTLGRRPSRRQATMPRQPPRRGLTLLEEMEQMGEVRDWAPPGWHWEVLASGSRTLVRNPGPVVDPDILWWRSYGPRSFQREPAPPEEVAQRIEAEDQHVRRYILQVVVESMDRDEFQENFMENLIANGTLDDRDDDVIPDDGGDDVTATYLNDSGEGAENIEEEDPSGAGEEQDHHNGSRTVVITEPSGSSTSSVKSRKRGPAKKLDDGVRHDITHIEKDGKPIAPEKGAKAFIAQCGVLVRDHVPITVREWHKPKGLVLSAEEEGQGLYIDDVAKNSIMDKLMSHFNIVPEEGGDAEKAKMEQALREFGKKKMAELFKSHKKRLRRLIKIKKTPDNEKVKTHWEEFVKYSTESEEFKRRSEINKANAALKLYHQILGPGGYRANRPKWQAAEAELTSKGIRLGTHGWIERCKEWFYGIGGTLDPETGKCIYKKAHLKVPIDALERAHRDVEAGLFQPERENDELTRALGNKEHGGRTRGTEGSVPWKYGFPAERKRFPDKSHERRKARETDRLANLEEGMSTMKAQLTMVTQVLTSQMAQGQAVDPALLNAIAPLQSQPHRKSSVASSQQVDNDDDDDQVVEPPRYPPVDDLTESRPCELHVKVFNLSFKAAVGILLPTRSYHCRSVQDDFAVVMVDEVLRDYEGLVLEHPAGEDGEIKELGEARRTTVQWRKENIVFPGEKPTSMPPPPPPPPVQSPPRDDSPVRDDDSPIHDQSAPRENTPPPPPPPRQETPPPPLKQKRKRSAAPPTAPKRSSTPMRAQTPELLPHEQTEEQKAFLAPKKMFIPPQTVKHFAETRMKRPELRADYDRSLGQSSRASKEAKKVAQLGQQDIQAAPHFIVEPYHDPETASMIERAARAQGASVEYEDYYPTAQVVNTYRYGKDLVKPGELARLGTQMRRLHEWYLKACRRSERYLTVYLRDEHYFRGEDEINLELEELFQLFNQDALDKAVISCYCLMKKLEYKRGKLLPLGFIDPNTVHEVTVRDFAKDTEDNIVMFLEKQADKEDIFFPYNFNFHFILLIIDLHIGVVKVMDSKRKEYAEWADMAAILQRAWKRFINTVPGKWKPELTFEDYPSVSLTEFLLLRYSLVFPIPATACTAVRESRPPKLHPLRSCTGRRAIRFLGSVSARLLAAVRALLRRFGCFIDRSDYTMGDINNTHGGGGAAAGATFPVAMYVFFLSYLALLLVPCSDLMHVLSLMQFSPSGFAAALKPSPFTGSHFKRWQNKTLLWLTSMGVHRVAEGTPRGPLTPEEDKAFGDATVIFVGAILSVLGDKLVDAYLHIRNGKELWDALDAKFGAADAGGELYAMEQFNDYRMVENRSVVEQAHEIQIMAKELELLKCVLPDKFVAGCIVAKLPPSWRNFATSLKHQRHEFSVENIMGSLDVEEKARAKDKHTGGTEGRSAANMVQKNAHKSKGKNKGVSQTTNFKKKGKTEKKDPCWVCGETGHWANRCPQRKGKKDASIARSRQIENAEIPDVTTPVNSPELEYSSDDLDEDYVELDDDFIEKCHATTDARKIKKLLAEHLKRTPDDAEELLAKIGRNYDDWNTPEPTPTPIVKKRGLIKLNDEDMREAKKSLKEKGIKSEDVKNLPPIEDICEIIPPSSMIEDPLYPEGHPKRIEQDSQRIEPRAHSKKKKKKKHKNVVESSEPVNDPNSISISDAETESGNEHDNDKDNDRIDTDKEEVEEEPEKHAKNKKYTKEDFITEKHDKLIPTDISLQMADKSTAIPVGICENVPVQVTTNCLILTDFVVLEMPEDDNMSIILGRPFLNTAGAVIDCNKGKKMKKFKFGELFKKGTTSTGRPSRAATRIRQSYNEDILAPSFAPEEDHGPPNASTFPCYDFLRNAGILEDFLTLVNRAGLTTYMSDEREQYHMLTKIFVESFHFDNKQYEPTVAFRIYGKTVTMPLKDFCCALDIAPVGTASRIDDNPRDLLELYRGITDDDCRTIQRGKIRNIQLPAIKYFAYYIATSILGRENTSNISSYHLAFLNIALTGQTSYHLGALIARRLSTRGPIFGGTIALRVLTFLNLPIDPNDVPLAPRRLDITAMKSHHFVTTDSTLDNMVYRMLFSDGEEKEIPLPQPGLLSIDRQSWSCTKEEVDEHMKIQEFHQQHDSEDVGTSYDHTVTYPGASSSTYPEYDPSSYYGDTTSWDRWD</sequence>
<dbReference type="InterPro" id="IPR038765">
    <property type="entry name" value="Papain-like_cys_pep_sf"/>
</dbReference>
<feature type="compositionally biased region" description="Basic and acidic residues" evidence="2">
    <location>
        <begin position="668"/>
        <end position="686"/>
    </location>
</feature>
<feature type="transmembrane region" description="Helical" evidence="3">
    <location>
        <begin position="1368"/>
        <end position="1396"/>
    </location>
</feature>
<dbReference type="InterPro" id="IPR021109">
    <property type="entry name" value="Peptidase_aspartic_dom_sf"/>
</dbReference>
<feature type="compositionally biased region" description="Low complexity" evidence="2">
    <location>
        <begin position="195"/>
        <end position="209"/>
    </location>
</feature>
<feature type="compositionally biased region" description="Pro residues" evidence="2">
    <location>
        <begin position="892"/>
        <end position="904"/>
    </location>
</feature>
<evidence type="ECO:0000256" key="1">
    <source>
        <dbReference type="PROSITE-ProRule" id="PRU00047"/>
    </source>
</evidence>
<accession>A0AAD8SH81</accession>
<feature type="region of interest" description="Disordered" evidence="2">
    <location>
        <begin position="668"/>
        <end position="696"/>
    </location>
</feature>
<feature type="compositionally biased region" description="Basic and acidic residues" evidence="2">
    <location>
        <begin position="1876"/>
        <end position="1890"/>
    </location>
</feature>
<dbReference type="Gene3D" id="3.40.395.10">
    <property type="entry name" value="Adenoviral Proteinase, Chain A"/>
    <property type="match status" value="1"/>
</dbReference>
<keyword evidence="3" id="KW-1133">Transmembrane helix</keyword>
<dbReference type="InterPro" id="IPR058352">
    <property type="entry name" value="DUF8039"/>
</dbReference>
<feature type="region of interest" description="Disordered" evidence="2">
    <location>
        <begin position="765"/>
        <end position="800"/>
    </location>
</feature>
<keyword evidence="6" id="KW-1185">Reference proteome</keyword>
<evidence type="ECO:0000259" key="4">
    <source>
        <dbReference type="PROSITE" id="PS50158"/>
    </source>
</evidence>
<feature type="region of interest" description="Disordered" evidence="2">
    <location>
        <begin position="1661"/>
        <end position="1700"/>
    </location>
</feature>
<feature type="compositionally biased region" description="Basic and acidic residues" evidence="2">
    <location>
        <begin position="906"/>
        <end position="919"/>
    </location>
</feature>
<feature type="region of interest" description="Disordered" evidence="2">
    <location>
        <begin position="1810"/>
        <end position="1909"/>
    </location>
</feature>
<dbReference type="SUPFAM" id="SSF57756">
    <property type="entry name" value="Retrovirus zinc finger-like domains"/>
    <property type="match status" value="1"/>
</dbReference>
<dbReference type="Pfam" id="PF03078">
    <property type="entry name" value="ATHILA"/>
    <property type="match status" value="1"/>
</dbReference>
<dbReference type="Pfam" id="PF26133">
    <property type="entry name" value="DUF8039"/>
    <property type="match status" value="1"/>
</dbReference>
<feature type="region of interest" description="Disordered" evidence="2">
    <location>
        <begin position="336"/>
        <end position="419"/>
    </location>
</feature>
<feature type="region of interest" description="Disordered" evidence="2">
    <location>
        <begin position="1598"/>
        <end position="1646"/>
    </location>
</feature>
<keyword evidence="1" id="KW-0862">Zinc</keyword>
<reference evidence="5" key="1">
    <citation type="submission" date="2023-07" db="EMBL/GenBank/DDBJ databases">
        <title>A chromosome-level genome assembly of Lolium multiflorum.</title>
        <authorList>
            <person name="Chen Y."/>
            <person name="Copetti D."/>
            <person name="Kolliker R."/>
            <person name="Studer B."/>
        </authorList>
    </citation>
    <scope>NUCLEOTIDE SEQUENCE</scope>
    <source>
        <strain evidence="5">02402/16</strain>
        <tissue evidence="5">Leaf</tissue>
    </source>
</reference>
<protein>
    <recommendedName>
        <fullName evidence="4">CCHC-type domain-containing protein</fullName>
    </recommendedName>
</protein>
<feature type="compositionally biased region" description="Pro residues" evidence="2">
    <location>
        <begin position="928"/>
        <end position="945"/>
    </location>
</feature>
<evidence type="ECO:0000256" key="2">
    <source>
        <dbReference type="SAM" id="MobiDB-lite"/>
    </source>
</evidence>
<feature type="compositionally biased region" description="Gly residues" evidence="2">
    <location>
        <begin position="62"/>
        <end position="74"/>
    </location>
</feature>
<keyword evidence="3" id="KW-0472">Membrane</keyword>
<feature type="compositionally biased region" description="Basic residues" evidence="2">
    <location>
        <begin position="1841"/>
        <end position="1851"/>
    </location>
</feature>
<name>A0AAD8SH81_LOLMU</name>
<evidence type="ECO:0000313" key="5">
    <source>
        <dbReference type="EMBL" id="KAK1652086.1"/>
    </source>
</evidence>
<dbReference type="InterPro" id="IPR001878">
    <property type="entry name" value="Znf_CCHC"/>
</dbReference>
<dbReference type="CDD" id="cd00303">
    <property type="entry name" value="retropepsin_like"/>
    <property type="match status" value="1"/>
</dbReference>
<evidence type="ECO:0000256" key="3">
    <source>
        <dbReference type="SAM" id="Phobius"/>
    </source>
</evidence>
<feature type="region of interest" description="Disordered" evidence="2">
    <location>
        <begin position="48"/>
        <end position="74"/>
    </location>
</feature>
<dbReference type="PANTHER" id="PTHR33018:SF34">
    <property type="entry name" value="OS02G0472350 PROTEIN"/>
    <property type="match status" value="1"/>
</dbReference>
<feature type="compositionally biased region" description="Basic and acidic residues" evidence="2">
    <location>
        <begin position="410"/>
        <end position="419"/>
    </location>
</feature>